<name>A0A8S1X1X9_9CILI</name>
<accession>A0A8S1X1X9</accession>
<keyword evidence="2" id="KW-1185">Reference proteome</keyword>
<evidence type="ECO:0000313" key="2">
    <source>
        <dbReference type="Proteomes" id="UP000689195"/>
    </source>
</evidence>
<dbReference type="Proteomes" id="UP000689195">
    <property type="component" value="Unassembled WGS sequence"/>
</dbReference>
<proteinExistence type="predicted"/>
<dbReference type="AlphaFoldDB" id="A0A8S1X1X9"/>
<gene>
    <name evidence="1" type="ORF">PPENT_87.1.T1080027</name>
</gene>
<organism evidence="1 2">
    <name type="scientific">Paramecium pentaurelia</name>
    <dbReference type="NCBI Taxonomy" id="43138"/>
    <lineage>
        <taxon>Eukaryota</taxon>
        <taxon>Sar</taxon>
        <taxon>Alveolata</taxon>
        <taxon>Ciliophora</taxon>
        <taxon>Intramacronucleata</taxon>
        <taxon>Oligohymenophorea</taxon>
        <taxon>Peniculida</taxon>
        <taxon>Parameciidae</taxon>
        <taxon>Paramecium</taxon>
    </lineage>
</organism>
<dbReference type="EMBL" id="CAJJDO010000108">
    <property type="protein sequence ID" value="CAD8194907.1"/>
    <property type="molecule type" value="Genomic_DNA"/>
</dbReference>
<evidence type="ECO:0000313" key="1">
    <source>
        <dbReference type="EMBL" id="CAD8194907.1"/>
    </source>
</evidence>
<reference evidence="1" key="1">
    <citation type="submission" date="2021-01" db="EMBL/GenBank/DDBJ databases">
        <authorList>
            <consortium name="Genoscope - CEA"/>
            <person name="William W."/>
        </authorList>
    </citation>
    <scope>NUCLEOTIDE SEQUENCE</scope>
</reference>
<protein>
    <submittedName>
        <fullName evidence="1">Uncharacterized protein</fullName>
    </submittedName>
</protein>
<sequence>MYNTEDCSQPKFEDLKKSKVKLKTFMLSCIKDFESNQKTIGFERAILLTYENYQKKKELRDIVLNENIKLLEELKSSFLSIKTFVNQIIEEMMQTTQFWMKDLNQIKSQQYQFYDEIDQLINQNQNIEIDQIVQETKILNNKWISKLKENIEWFSKFKNYSDCVNKLKNLSEGKVENSQLTKDLGLKCQQQQQTLQLDCKRGNNLCQIVDLKQEKTNNQPQQQGKKNSLQNYQSIKYPQGRILHLHRQFAINYNMYTQVNLTRIIVIQTIKMFTMQQNCFLSLNFE</sequence>
<comment type="caution">
    <text evidence="1">The sequence shown here is derived from an EMBL/GenBank/DDBJ whole genome shotgun (WGS) entry which is preliminary data.</text>
</comment>